<gene>
    <name evidence="1" type="ORF">FHX80_115126</name>
</gene>
<proteinExistence type="predicted"/>
<protein>
    <submittedName>
        <fullName evidence="1">Uncharacterized protein</fullName>
    </submittedName>
</protein>
<evidence type="ECO:0000313" key="1">
    <source>
        <dbReference type="EMBL" id="TWG06631.1"/>
    </source>
</evidence>
<comment type="caution">
    <text evidence="1">The sequence shown here is derived from an EMBL/GenBank/DDBJ whole genome shotgun (WGS) entry which is preliminary data.</text>
</comment>
<organism evidence="1 2">
    <name type="scientific">Streptomyces brevispora</name>
    <dbReference type="NCBI Taxonomy" id="887462"/>
    <lineage>
        <taxon>Bacteria</taxon>
        <taxon>Bacillati</taxon>
        <taxon>Actinomycetota</taxon>
        <taxon>Actinomycetes</taxon>
        <taxon>Kitasatosporales</taxon>
        <taxon>Streptomycetaceae</taxon>
        <taxon>Streptomyces</taxon>
    </lineage>
</organism>
<sequence>MFGLLSVAGPTVGRMVLTPRLSPPTDPPHTPQPAYLAQPSHPAAVEANEAIRALVDARAGQDWSSVESAAYEVLLIEWASATQNAATGNIIEAA</sequence>
<evidence type="ECO:0000313" key="2">
    <source>
        <dbReference type="Proteomes" id="UP000318186"/>
    </source>
</evidence>
<reference evidence="1 2" key="1">
    <citation type="submission" date="2019-06" db="EMBL/GenBank/DDBJ databases">
        <title>Sequencing the genomes of 1000 actinobacteria strains.</title>
        <authorList>
            <person name="Klenk H.-P."/>
        </authorList>
    </citation>
    <scope>NUCLEOTIDE SEQUENCE [LARGE SCALE GENOMIC DNA]</scope>
    <source>
        <strain evidence="1 2">DSM 42059</strain>
    </source>
</reference>
<dbReference type="Proteomes" id="UP000318186">
    <property type="component" value="Unassembled WGS sequence"/>
</dbReference>
<name>A0A561V4U6_9ACTN</name>
<dbReference type="EMBL" id="VIWW01000001">
    <property type="protein sequence ID" value="TWG06631.1"/>
    <property type="molecule type" value="Genomic_DNA"/>
</dbReference>
<dbReference type="AlphaFoldDB" id="A0A561V4U6"/>
<accession>A0A561V4U6</accession>